<protein>
    <submittedName>
        <fullName evidence="1">Uncharacterized protein</fullName>
    </submittedName>
</protein>
<dbReference type="EMBL" id="CAJNOR010020403">
    <property type="protein sequence ID" value="CAF1690491.1"/>
    <property type="molecule type" value="Genomic_DNA"/>
</dbReference>
<proteinExistence type="predicted"/>
<name>A0A816HPQ3_ADIRI</name>
<keyword evidence="2" id="KW-1185">Reference proteome</keyword>
<feature type="non-terminal residue" evidence="1">
    <location>
        <position position="1"/>
    </location>
</feature>
<evidence type="ECO:0000313" key="2">
    <source>
        <dbReference type="Proteomes" id="UP000663828"/>
    </source>
</evidence>
<accession>A0A816HPQ3</accession>
<evidence type="ECO:0000313" key="1">
    <source>
        <dbReference type="EMBL" id="CAF1690491.1"/>
    </source>
</evidence>
<dbReference type="AlphaFoldDB" id="A0A816HPQ3"/>
<comment type="caution">
    <text evidence="1">The sequence shown here is derived from an EMBL/GenBank/DDBJ whole genome shotgun (WGS) entry which is preliminary data.</text>
</comment>
<dbReference type="Proteomes" id="UP000663828">
    <property type="component" value="Unassembled WGS sequence"/>
</dbReference>
<gene>
    <name evidence="1" type="ORF">XAT740_LOCUS63765</name>
</gene>
<sequence>LQGTGYLLVNIEDNPRQTIGIGCVTQTMCAPNMEFQAVNPSTQVALFSTCLSNCSTIENITWNIYTGSLNSSSNVTRWTLFNQINLYENIWFFGRNTSNFTSTNQLFIMNSQINLWRFEVLYQFPLESSRSALNFIIN</sequence>
<feature type="non-terminal residue" evidence="1">
    <location>
        <position position="138"/>
    </location>
</feature>
<reference evidence="1" key="1">
    <citation type="submission" date="2021-02" db="EMBL/GenBank/DDBJ databases">
        <authorList>
            <person name="Nowell W R."/>
        </authorList>
    </citation>
    <scope>NUCLEOTIDE SEQUENCE</scope>
</reference>
<organism evidence="1 2">
    <name type="scientific">Adineta ricciae</name>
    <name type="common">Rotifer</name>
    <dbReference type="NCBI Taxonomy" id="249248"/>
    <lineage>
        <taxon>Eukaryota</taxon>
        <taxon>Metazoa</taxon>
        <taxon>Spiralia</taxon>
        <taxon>Gnathifera</taxon>
        <taxon>Rotifera</taxon>
        <taxon>Eurotatoria</taxon>
        <taxon>Bdelloidea</taxon>
        <taxon>Adinetida</taxon>
        <taxon>Adinetidae</taxon>
        <taxon>Adineta</taxon>
    </lineage>
</organism>